<feature type="transmembrane region" description="Helical" evidence="13">
    <location>
        <begin position="65"/>
        <end position="83"/>
    </location>
</feature>
<evidence type="ECO:0000313" key="15">
    <source>
        <dbReference type="EMBL" id="ATZ18493.1"/>
    </source>
</evidence>
<dbReference type="InterPro" id="IPR001736">
    <property type="entry name" value="PLipase_D/transphosphatidylase"/>
</dbReference>
<dbReference type="InterPro" id="IPR025202">
    <property type="entry name" value="PLD-like_dom"/>
</dbReference>
<organism evidence="15 16">
    <name type="scientific">Williamsoniiplasma somnilux</name>
    <dbReference type="NCBI Taxonomy" id="215578"/>
    <lineage>
        <taxon>Bacteria</taxon>
        <taxon>Bacillati</taxon>
        <taxon>Mycoplasmatota</taxon>
        <taxon>Mollicutes</taxon>
        <taxon>Entomoplasmatales</taxon>
        <taxon>Williamsoniiplasma</taxon>
    </lineage>
</organism>
<keyword evidence="3" id="KW-0444">Lipid biosynthesis</keyword>
<name>A0A2K8P0S0_9MOLU</name>
<feature type="transmembrane region" description="Helical" evidence="13">
    <location>
        <begin position="33"/>
        <end position="53"/>
    </location>
</feature>
<dbReference type="NCBIfam" id="TIGR04265">
    <property type="entry name" value="bac_cardiolipin"/>
    <property type="match status" value="1"/>
</dbReference>
<evidence type="ECO:0000256" key="1">
    <source>
        <dbReference type="ARBA" id="ARBA00004651"/>
    </source>
</evidence>
<feature type="transmembrane region" description="Helical" evidence="13">
    <location>
        <begin position="7"/>
        <end position="27"/>
    </location>
</feature>
<evidence type="ECO:0000256" key="11">
    <source>
        <dbReference type="ARBA" id="ARBA00023264"/>
    </source>
</evidence>
<keyword evidence="5 13" id="KW-0812">Transmembrane</keyword>
<dbReference type="GO" id="GO:0008808">
    <property type="term" value="F:cardiolipin synthase activity"/>
    <property type="evidence" value="ECO:0007669"/>
    <property type="project" value="UniProtKB-UniRule"/>
</dbReference>
<dbReference type="Proteomes" id="UP000232230">
    <property type="component" value="Chromosome"/>
</dbReference>
<keyword evidence="2" id="KW-1003">Cell membrane</keyword>
<comment type="subcellular location">
    <subcellularLocation>
        <location evidence="1">Cell membrane</location>
        <topology evidence="1">Multi-pass membrane protein</topology>
    </subcellularLocation>
</comment>
<evidence type="ECO:0000256" key="13">
    <source>
        <dbReference type="SAM" id="Phobius"/>
    </source>
</evidence>
<evidence type="ECO:0000256" key="7">
    <source>
        <dbReference type="ARBA" id="ARBA00022989"/>
    </source>
</evidence>
<dbReference type="Gene3D" id="3.30.870.10">
    <property type="entry name" value="Endonuclease Chain A"/>
    <property type="match status" value="2"/>
</dbReference>
<dbReference type="CDD" id="cd09112">
    <property type="entry name" value="PLDc_CLS_2"/>
    <property type="match status" value="1"/>
</dbReference>
<keyword evidence="10" id="KW-0594">Phospholipid biosynthesis</keyword>
<dbReference type="PANTHER" id="PTHR21248:SF22">
    <property type="entry name" value="PHOSPHOLIPASE D"/>
    <property type="match status" value="1"/>
</dbReference>
<dbReference type="SMART" id="SM00155">
    <property type="entry name" value="PLDc"/>
    <property type="match status" value="2"/>
</dbReference>
<keyword evidence="4" id="KW-0808">Transferase</keyword>
<dbReference type="Pfam" id="PF13091">
    <property type="entry name" value="PLDc_2"/>
    <property type="match status" value="2"/>
</dbReference>
<sequence>MRRQVASFGSLLFMFSFYVIAVSLLAYFLSTQFLWILLGVEILSIFFAFYVMINKKRRMETRIRWSIFIVFFPILGIGSYVYFGRMYHYDTVKDYKYKNFSDFGNKTKDQMFDHVLPVMNEDIPEYKRAFMMGLNEQSDLIYKNTSVSFLPNGTDAWVSIFNDISSAKNYILINLYIIEDGELCRNFVQALKNKIEEGVRVYIIYDFAGSYAKFDLKVQKELKMMGAHLVPFSPIVMPFVDWKANYRDHRKDFSIDGRIGYTGGINLSDEYINMSKKYGYWNDSMVRVVGEAVQGIEKIFASDWKFIKKGKEKITDWEPEVGKLHPKKNNNKDLIQIVSSGPNHASPLHLDLLLNLIGSAQKRIWLSTPYFVPPIELIKAISSAAKSGIDVRLVLPGMSDKFMLLDVSKKWTDELYESGVKVYSMNNIFNHTKAFLFDDEICFTGTTNMDFRALFTDQQTMLLVKSKEFNSQLENRFIDDFKTSFLYNFKPSREHKWFTRLIVNIYNIISPLL</sequence>
<dbReference type="Pfam" id="PF13396">
    <property type="entry name" value="PLDc_N"/>
    <property type="match status" value="1"/>
</dbReference>
<reference evidence="15 16" key="1">
    <citation type="submission" date="2017-11" db="EMBL/GenBank/DDBJ databases">
        <title>Genome sequence of Entomoplasma somnilux PYAN-1 (ATCC 49194).</title>
        <authorList>
            <person name="Lo W.-S."/>
            <person name="Gasparich G.E."/>
            <person name="Kuo C.-H."/>
        </authorList>
    </citation>
    <scope>NUCLEOTIDE SEQUENCE [LARGE SCALE GENOMIC DNA]</scope>
    <source>
        <strain evidence="15 16">PYAN-1</strain>
    </source>
</reference>
<dbReference type="EMBL" id="CP024965">
    <property type="protein sequence ID" value="ATZ18493.1"/>
    <property type="molecule type" value="Genomic_DNA"/>
</dbReference>
<dbReference type="PANTHER" id="PTHR21248">
    <property type="entry name" value="CARDIOLIPIN SYNTHASE"/>
    <property type="match status" value="1"/>
</dbReference>
<evidence type="ECO:0000256" key="5">
    <source>
        <dbReference type="ARBA" id="ARBA00022692"/>
    </source>
</evidence>
<keyword evidence="16" id="KW-1185">Reference proteome</keyword>
<accession>A0A2K8P0S0</accession>
<evidence type="ECO:0000256" key="3">
    <source>
        <dbReference type="ARBA" id="ARBA00022516"/>
    </source>
</evidence>
<dbReference type="GO" id="GO:0005886">
    <property type="term" value="C:plasma membrane"/>
    <property type="evidence" value="ECO:0007669"/>
    <property type="project" value="UniProtKB-SubCell"/>
</dbReference>
<evidence type="ECO:0000256" key="2">
    <source>
        <dbReference type="ARBA" id="ARBA00022475"/>
    </source>
</evidence>
<keyword evidence="7 13" id="KW-1133">Transmembrane helix</keyword>
<evidence type="ECO:0000256" key="8">
    <source>
        <dbReference type="ARBA" id="ARBA00023098"/>
    </source>
</evidence>
<evidence type="ECO:0000256" key="6">
    <source>
        <dbReference type="ARBA" id="ARBA00022737"/>
    </source>
</evidence>
<dbReference type="InterPro" id="IPR022924">
    <property type="entry name" value="Cardiolipin_synthase"/>
</dbReference>
<evidence type="ECO:0000313" key="16">
    <source>
        <dbReference type="Proteomes" id="UP000232230"/>
    </source>
</evidence>
<evidence type="ECO:0000256" key="9">
    <source>
        <dbReference type="ARBA" id="ARBA00023136"/>
    </source>
</evidence>
<dbReference type="InterPro" id="IPR027379">
    <property type="entry name" value="CLS_N"/>
</dbReference>
<evidence type="ECO:0000256" key="12">
    <source>
        <dbReference type="NCBIfam" id="TIGR04265"/>
    </source>
</evidence>
<dbReference type="AlphaFoldDB" id="A0A2K8P0S0"/>
<evidence type="ECO:0000259" key="14">
    <source>
        <dbReference type="PROSITE" id="PS50035"/>
    </source>
</evidence>
<keyword evidence="9 13" id="KW-0472">Membrane</keyword>
<dbReference type="GO" id="GO:0032049">
    <property type="term" value="P:cardiolipin biosynthetic process"/>
    <property type="evidence" value="ECO:0007669"/>
    <property type="project" value="UniProtKB-UniRule"/>
</dbReference>
<evidence type="ECO:0000256" key="10">
    <source>
        <dbReference type="ARBA" id="ARBA00023209"/>
    </source>
</evidence>
<dbReference type="SUPFAM" id="SSF56024">
    <property type="entry name" value="Phospholipase D/nuclease"/>
    <property type="match status" value="2"/>
</dbReference>
<keyword evidence="11" id="KW-1208">Phospholipid metabolism</keyword>
<feature type="domain" description="PLD phosphodiesterase" evidence="14">
    <location>
        <begin position="426"/>
        <end position="453"/>
    </location>
</feature>
<dbReference type="PROSITE" id="PS50035">
    <property type="entry name" value="PLD"/>
    <property type="match status" value="2"/>
</dbReference>
<evidence type="ECO:0000256" key="4">
    <source>
        <dbReference type="ARBA" id="ARBA00022679"/>
    </source>
</evidence>
<keyword evidence="6" id="KW-0677">Repeat</keyword>
<feature type="domain" description="PLD phosphodiesterase" evidence="14">
    <location>
        <begin position="244"/>
        <end position="271"/>
    </location>
</feature>
<protein>
    <recommendedName>
        <fullName evidence="12">Cardiolipin synthase</fullName>
        <ecNumber evidence="12">2.7.8.-</ecNumber>
    </recommendedName>
</protein>
<dbReference type="KEGG" id="esx:ESOMN_v1c01080"/>
<gene>
    <name evidence="15" type="primary">cls</name>
    <name evidence="15" type="ORF">ESOMN_v1c01080</name>
</gene>
<dbReference type="RefSeq" id="WP_024863822.1">
    <property type="nucleotide sequence ID" value="NZ_CP024965.1"/>
</dbReference>
<keyword evidence="8" id="KW-0443">Lipid metabolism</keyword>
<dbReference type="CDD" id="cd09110">
    <property type="entry name" value="PLDc_CLS_1"/>
    <property type="match status" value="1"/>
</dbReference>
<proteinExistence type="predicted"/>
<dbReference type="EC" id="2.7.8.-" evidence="12"/>